<feature type="region of interest" description="Disordered" evidence="4">
    <location>
        <begin position="487"/>
        <end position="513"/>
    </location>
</feature>
<comment type="similarity">
    <text evidence="1">Belongs to the glycosyl hydrolase 13 family.</text>
</comment>
<dbReference type="Proteomes" id="UP000238801">
    <property type="component" value="Unassembled WGS sequence"/>
</dbReference>
<dbReference type="SUPFAM" id="SSF81296">
    <property type="entry name" value="E set domains"/>
    <property type="match status" value="1"/>
</dbReference>
<gene>
    <name evidence="6" type="ORF">BCF33_1850</name>
</gene>
<reference evidence="6 7" key="1">
    <citation type="submission" date="2018-03" db="EMBL/GenBank/DDBJ databases">
        <title>Genomic Encyclopedia of Archaeal and Bacterial Type Strains, Phase II (KMG-II): from individual species to whole genera.</title>
        <authorList>
            <person name="Goeker M."/>
        </authorList>
    </citation>
    <scope>NUCLEOTIDE SEQUENCE [LARGE SCALE GENOMIC DNA]</scope>
    <source>
        <strain evidence="6 7">DSM 29318</strain>
    </source>
</reference>
<feature type="domain" description="Glycosyl hydrolase family 13 catalytic" evidence="5">
    <location>
        <begin position="180"/>
        <end position="587"/>
    </location>
</feature>
<dbReference type="InterPro" id="IPR014756">
    <property type="entry name" value="Ig_E-set"/>
</dbReference>
<dbReference type="CDD" id="cd02856">
    <property type="entry name" value="E_set_GDE_Isoamylase_N"/>
    <property type="match status" value="1"/>
</dbReference>
<dbReference type="SUPFAM" id="SSF51011">
    <property type="entry name" value="Glycosyl hydrolase domain"/>
    <property type="match status" value="1"/>
</dbReference>
<dbReference type="PANTHER" id="PTHR43002">
    <property type="entry name" value="GLYCOGEN DEBRANCHING ENZYME"/>
    <property type="match status" value="1"/>
</dbReference>
<dbReference type="InterPro" id="IPR017853">
    <property type="entry name" value="GH"/>
</dbReference>
<dbReference type="InterPro" id="IPR044505">
    <property type="entry name" value="GlgX_Isoamylase_N_E_set"/>
</dbReference>
<dbReference type="InterPro" id="IPR013780">
    <property type="entry name" value="Glyco_hydro_b"/>
</dbReference>
<dbReference type="CDD" id="cd11326">
    <property type="entry name" value="AmyAc_Glg_debranch"/>
    <property type="match status" value="1"/>
</dbReference>
<dbReference type="InterPro" id="IPR004193">
    <property type="entry name" value="Glyco_hydro_13_N"/>
</dbReference>
<evidence type="ECO:0000256" key="4">
    <source>
        <dbReference type="SAM" id="MobiDB-lite"/>
    </source>
</evidence>
<dbReference type="GO" id="GO:0005980">
    <property type="term" value="P:glycogen catabolic process"/>
    <property type="evidence" value="ECO:0007669"/>
    <property type="project" value="InterPro"/>
</dbReference>
<organism evidence="6 7">
    <name type="scientific">Hasllibacter halocynthiae</name>
    <dbReference type="NCBI Taxonomy" id="595589"/>
    <lineage>
        <taxon>Bacteria</taxon>
        <taxon>Pseudomonadati</taxon>
        <taxon>Pseudomonadota</taxon>
        <taxon>Alphaproteobacteria</taxon>
        <taxon>Rhodobacterales</taxon>
        <taxon>Roseobacteraceae</taxon>
        <taxon>Hasllibacter</taxon>
    </lineage>
</organism>
<evidence type="ECO:0000256" key="3">
    <source>
        <dbReference type="ARBA" id="ARBA00023295"/>
    </source>
</evidence>
<sequence length="708" mass="77028">MNAHIGAVGGDALGTAGHAVTAGQPLPLGVTVGDGGANVAVAAPHATAVYVCLFDGDGDEGGEGGEVRLRLPERTGDIWHGFVAGLTAGRRYGLRADGPWRPEEGHRFNVNKLLLDPYARRIEGEVVWNDAVYGYTVGEGEAVDLVMDGRDSAPFMPRCIAVKDMPPLEGPRPAHPWHRTVIYEAHARGLTELMEGVEGSPIRRLADPRVIAHLKALGVTALELLPVHAFMDDRFLVEKGLSNYWGYQSYGFFAPAPRYMGGEGPEAFRETVAKLHAAGIEVILDVVYNHTAEGDEHGPHLFLKGLGNTLYYRLNPEDPRRYVNDTGTGNTVQADSPAVVQLVMDSLRYWVEIMGVDGFRFDLMATLGRVGEGGFDPRAPLLDAIRQDPVLRCVKLIAEPWDIGPGGYQVGAFPWPFREWNDRFRDDVRAFWRGDPGMVPKLAEALAGSAPEFDHSGRPATTSVNFLTAHDGYTLADVTAYAEKHNEANGEGNRDGHDHNLSDNMGAEGGTNDPAIREARARRRRAMMATLMVAQGVPMILAGDEVCNSQDGNNNAYAQDNPIGWTRWDAEGSGEMRDFTARAIAFRQGQPILGQKRFLHAEETPSGNRDILWLKEDAAPMRDEDWADPERRLIVCVKRIAAEAPGYVERGGAVLLILNAGDGAEVTMPEGDWRLALNSADPDAPASGGERIEMPGQAVLAYVLPDNE</sequence>
<dbReference type="Gene3D" id="2.60.40.1180">
    <property type="entry name" value="Golgi alpha-mannosidase II"/>
    <property type="match status" value="1"/>
</dbReference>
<evidence type="ECO:0000313" key="7">
    <source>
        <dbReference type="Proteomes" id="UP000238801"/>
    </source>
</evidence>
<dbReference type="SUPFAM" id="SSF51445">
    <property type="entry name" value="(Trans)glycosidases"/>
    <property type="match status" value="1"/>
</dbReference>
<protein>
    <submittedName>
        <fullName evidence="6">Glycogen operon protein</fullName>
    </submittedName>
</protein>
<dbReference type="Gene3D" id="2.60.40.10">
    <property type="entry name" value="Immunoglobulins"/>
    <property type="match status" value="1"/>
</dbReference>
<comment type="caution">
    <text evidence="6">The sequence shown here is derived from an EMBL/GenBank/DDBJ whole genome shotgun (WGS) entry which is preliminary data.</text>
</comment>
<dbReference type="AlphaFoldDB" id="A0A2T0X211"/>
<keyword evidence="2" id="KW-0378">Hydrolase</keyword>
<dbReference type="Pfam" id="PF02922">
    <property type="entry name" value="CBM_48"/>
    <property type="match status" value="1"/>
</dbReference>
<evidence type="ECO:0000256" key="2">
    <source>
        <dbReference type="ARBA" id="ARBA00022801"/>
    </source>
</evidence>
<accession>A0A2T0X211</accession>
<evidence type="ECO:0000313" key="6">
    <source>
        <dbReference type="EMBL" id="PRY92986.1"/>
    </source>
</evidence>
<proteinExistence type="inferred from homology"/>
<dbReference type="SMART" id="SM00642">
    <property type="entry name" value="Aamy"/>
    <property type="match status" value="1"/>
</dbReference>
<dbReference type="RefSeq" id="WP_106160629.1">
    <property type="nucleotide sequence ID" value="NZ_PVTT01000002.1"/>
</dbReference>
<dbReference type="InterPro" id="IPR013783">
    <property type="entry name" value="Ig-like_fold"/>
</dbReference>
<dbReference type="NCBIfam" id="TIGR02100">
    <property type="entry name" value="glgX_debranch"/>
    <property type="match status" value="1"/>
</dbReference>
<evidence type="ECO:0000256" key="1">
    <source>
        <dbReference type="ARBA" id="ARBA00008061"/>
    </source>
</evidence>
<dbReference type="Gene3D" id="3.20.20.80">
    <property type="entry name" value="Glycosidases"/>
    <property type="match status" value="1"/>
</dbReference>
<dbReference type="InterPro" id="IPR011837">
    <property type="entry name" value="Glycogen_debranch_GlgX"/>
</dbReference>
<dbReference type="EMBL" id="PVTT01000002">
    <property type="protein sequence ID" value="PRY92986.1"/>
    <property type="molecule type" value="Genomic_DNA"/>
</dbReference>
<evidence type="ECO:0000259" key="5">
    <source>
        <dbReference type="SMART" id="SM00642"/>
    </source>
</evidence>
<dbReference type="InterPro" id="IPR006047">
    <property type="entry name" value="GH13_cat_dom"/>
</dbReference>
<keyword evidence="7" id="KW-1185">Reference proteome</keyword>
<feature type="compositionally biased region" description="Basic and acidic residues" evidence="4">
    <location>
        <begin position="487"/>
        <end position="501"/>
    </location>
</feature>
<name>A0A2T0X211_9RHOB</name>
<dbReference type="OrthoDB" id="3236218at2"/>
<keyword evidence="3" id="KW-0326">Glycosidase</keyword>
<dbReference type="GO" id="GO:0004135">
    <property type="term" value="F:amylo-alpha-1,6-glucosidase activity"/>
    <property type="evidence" value="ECO:0007669"/>
    <property type="project" value="InterPro"/>
</dbReference>